<keyword evidence="3" id="KW-1185">Reference proteome</keyword>
<accession>A0A8J2U9T0</accession>
<name>A0A8J2U9T0_9BACT</name>
<dbReference type="PROSITE" id="PS51257">
    <property type="entry name" value="PROKAR_LIPOPROTEIN"/>
    <property type="match status" value="1"/>
</dbReference>
<reference evidence="2" key="2">
    <citation type="submission" date="2020-09" db="EMBL/GenBank/DDBJ databases">
        <authorList>
            <person name="Sun Q."/>
            <person name="Zhou Y."/>
        </authorList>
    </citation>
    <scope>NUCLEOTIDE SEQUENCE</scope>
    <source>
        <strain evidence="2">CGMCC 1.15448</strain>
    </source>
</reference>
<feature type="signal peptide" evidence="1">
    <location>
        <begin position="1"/>
        <end position="18"/>
    </location>
</feature>
<evidence type="ECO:0000313" key="3">
    <source>
        <dbReference type="Proteomes" id="UP000607559"/>
    </source>
</evidence>
<dbReference type="PANTHER" id="PTHR37833">
    <property type="entry name" value="LIPOPROTEIN-RELATED"/>
    <property type="match status" value="1"/>
</dbReference>
<dbReference type="RefSeq" id="WP_188928972.1">
    <property type="nucleotide sequence ID" value="NZ_BMJC01000001.1"/>
</dbReference>
<dbReference type="InterPro" id="IPR013783">
    <property type="entry name" value="Ig-like_fold"/>
</dbReference>
<proteinExistence type="predicted"/>
<dbReference type="Pfam" id="PF07610">
    <property type="entry name" value="DUF1573"/>
    <property type="match status" value="1"/>
</dbReference>
<keyword evidence="1" id="KW-0732">Signal</keyword>
<dbReference type="EMBL" id="BMJC01000001">
    <property type="protein sequence ID" value="GGA88048.1"/>
    <property type="molecule type" value="Genomic_DNA"/>
</dbReference>
<feature type="chain" id="PRO_5035251904" description="DUF1573 domain-containing protein" evidence="1">
    <location>
        <begin position="19"/>
        <end position="149"/>
    </location>
</feature>
<sequence length="149" mass="15811">MRNLITGCLLVAMFAACSGGDQKTPALSSGTANTLAMADTTHFTTIEWLDSAKDYGKIPEGQKLDVSFRFRNTGSSPLVIGRVQPSCGCTIAEQPREPIAPGAEGQIKASFNSEGRTGVNHKTLLVTANTKGSQSYSLQFVVEVQKKAS</sequence>
<evidence type="ECO:0000313" key="2">
    <source>
        <dbReference type="EMBL" id="GGA88048.1"/>
    </source>
</evidence>
<evidence type="ECO:0008006" key="4">
    <source>
        <dbReference type="Google" id="ProtNLM"/>
    </source>
</evidence>
<protein>
    <recommendedName>
        <fullName evidence="4">DUF1573 domain-containing protein</fullName>
    </recommendedName>
</protein>
<dbReference type="Gene3D" id="2.60.40.10">
    <property type="entry name" value="Immunoglobulins"/>
    <property type="match status" value="1"/>
</dbReference>
<evidence type="ECO:0000256" key="1">
    <source>
        <dbReference type="SAM" id="SignalP"/>
    </source>
</evidence>
<dbReference type="AlphaFoldDB" id="A0A8J2U9T0"/>
<dbReference type="PANTHER" id="PTHR37833:SF1">
    <property type="entry name" value="SIGNAL PEPTIDE PROTEIN"/>
    <property type="match status" value="1"/>
</dbReference>
<dbReference type="Proteomes" id="UP000607559">
    <property type="component" value="Unassembled WGS sequence"/>
</dbReference>
<reference evidence="2" key="1">
    <citation type="journal article" date="2014" name="Int. J. Syst. Evol. Microbiol.">
        <title>Complete genome sequence of Corynebacterium casei LMG S-19264T (=DSM 44701T), isolated from a smear-ripened cheese.</title>
        <authorList>
            <consortium name="US DOE Joint Genome Institute (JGI-PGF)"/>
            <person name="Walter F."/>
            <person name="Albersmeier A."/>
            <person name="Kalinowski J."/>
            <person name="Ruckert C."/>
        </authorList>
    </citation>
    <scope>NUCLEOTIDE SEQUENCE</scope>
    <source>
        <strain evidence="2">CGMCC 1.15448</strain>
    </source>
</reference>
<comment type="caution">
    <text evidence="2">The sequence shown here is derived from an EMBL/GenBank/DDBJ whole genome shotgun (WGS) entry which is preliminary data.</text>
</comment>
<gene>
    <name evidence="2" type="ORF">GCM10011511_09000</name>
</gene>
<dbReference type="InterPro" id="IPR011467">
    <property type="entry name" value="DUF1573"/>
</dbReference>
<organism evidence="2 3">
    <name type="scientific">Puia dinghuensis</name>
    <dbReference type="NCBI Taxonomy" id="1792502"/>
    <lineage>
        <taxon>Bacteria</taxon>
        <taxon>Pseudomonadati</taxon>
        <taxon>Bacteroidota</taxon>
        <taxon>Chitinophagia</taxon>
        <taxon>Chitinophagales</taxon>
        <taxon>Chitinophagaceae</taxon>
        <taxon>Puia</taxon>
    </lineage>
</organism>